<evidence type="ECO:0000313" key="3">
    <source>
        <dbReference type="Proteomes" id="UP000001542"/>
    </source>
</evidence>
<feature type="compositionally biased region" description="Pro residues" evidence="1">
    <location>
        <begin position="99"/>
        <end position="119"/>
    </location>
</feature>
<evidence type="ECO:0008006" key="4">
    <source>
        <dbReference type="Google" id="ProtNLM"/>
    </source>
</evidence>
<dbReference type="RefSeq" id="XP_001330647.1">
    <property type="nucleotide sequence ID" value="XM_001330611.1"/>
</dbReference>
<dbReference type="KEGG" id="tva:4760223"/>
<dbReference type="InParanoid" id="A2EY98"/>
<evidence type="ECO:0000313" key="2">
    <source>
        <dbReference type="EMBL" id="EAY02386.1"/>
    </source>
</evidence>
<feature type="compositionally biased region" description="Acidic residues" evidence="1">
    <location>
        <begin position="193"/>
        <end position="208"/>
    </location>
</feature>
<protein>
    <recommendedName>
        <fullName evidence="4">WH2 motif family protein</fullName>
    </recommendedName>
</protein>
<dbReference type="SMR" id="A2EY98"/>
<feature type="region of interest" description="Disordered" evidence="1">
    <location>
        <begin position="36"/>
        <end position="121"/>
    </location>
</feature>
<keyword evidence="3" id="KW-1185">Reference proteome</keyword>
<dbReference type="EMBL" id="DS113538">
    <property type="protein sequence ID" value="EAY02386.1"/>
    <property type="molecule type" value="Genomic_DNA"/>
</dbReference>
<dbReference type="VEuPathDB" id="TrichDB:TVAGG3_0868330"/>
<dbReference type="VEuPathDB" id="TrichDB:TVAG_030590"/>
<name>A2EY98_TRIV3</name>
<sequence length="208" mass="23147">MFSRSKQTKPLKAVPLKFVKEGENLDVANSIMSVEMSGASKTKTPKVSRTRKSSTMSSQRRSASIERIFEKQKQSETKIKEDLQKHLQELRAKEHSLMAPPPPVSKLPPPPPPPPPPVSLAPKVRKIAPSKTIIPKGAVNQMAAISLGEITKGKSSLRKVHSQEIPEVKKDEDDVLDLIKFKLQQIRPHLEVSSDEDDEVESSSDEEF</sequence>
<organism evidence="2 3">
    <name type="scientific">Trichomonas vaginalis (strain ATCC PRA-98 / G3)</name>
    <dbReference type="NCBI Taxonomy" id="412133"/>
    <lineage>
        <taxon>Eukaryota</taxon>
        <taxon>Metamonada</taxon>
        <taxon>Parabasalia</taxon>
        <taxon>Trichomonadida</taxon>
        <taxon>Trichomonadidae</taxon>
        <taxon>Trichomonas</taxon>
    </lineage>
</organism>
<gene>
    <name evidence="2" type="ORF">TVAG_030590</name>
</gene>
<dbReference type="Proteomes" id="UP000001542">
    <property type="component" value="Unassembled WGS sequence"/>
</dbReference>
<proteinExistence type="predicted"/>
<feature type="compositionally biased region" description="Basic residues" evidence="1">
    <location>
        <begin position="43"/>
        <end position="52"/>
    </location>
</feature>
<dbReference type="AlphaFoldDB" id="A2EY98"/>
<evidence type="ECO:0000256" key="1">
    <source>
        <dbReference type="SAM" id="MobiDB-lite"/>
    </source>
</evidence>
<reference evidence="2" key="1">
    <citation type="submission" date="2006-10" db="EMBL/GenBank/DDBJ databases">
        <authorList>
            <person name="Amadeo P."/>
            <person name="Zhao Q."/>
            <person name="Wortman J."/>
            <person name="Fraser-Liggett C."/>
            <person name="Carlton J."/>
        </authorList>
    </citation>
    <scope>NUCLEOTIDE SEQUENCE</scope>
    <source>
        <strain evidence="2">G3</strain>
    </source>
</reference>
<feature type="compositionally biased region" description="Low complexity" evidence="1">
    <location>
        <begin position="53"/>
        <end position="62"/>
    </location>
</feature>
<feature type="region of interest" description="Disordered" evidence="1">
    <location>
        <begin position="187"/>
        <end position="208"/>
    </location>
</feature>
<reference evidence="2" key="2">
    <citation type="journal article" date="2007" name="Science">
        <title>Draft genome sequence of the sexually transmitted pathogen Trichomonas vaginalis.</title>
        <authorList>
            <person name="Carlton J.M."/>
            <person name="Hirt R.P."/>
            <person name="Silva J.C."/>
            <person name="Delcher A.L."/>
            <person name="Schatz M."/>
            <person name="Zhao Q."/>
            <person name="Wortman J.R."/>
            <person name="Bidwell S.L."/>
            <person name="Alsmark U.C.M."/>
            <person name="Besteiro S."/>
            <person name="Sicheritz-Ponten T."/>
            <person name="Noel C.J."/>
            <person name="Dacks J.B."/>
            <person name="Foster P.G."/>
            <person name="Simillion C."/>
            <person name="Van de Peer Y."/>
            <person name="Miranda-Saavedra D."/>
            <person name="Barton G.J."/>
            <person name="Westrop G.D."/>
            <person name="Mueller S."/>
            <person name="Dessi D."/>
            <person name="Fiori P.L."/>
            <person name="Ren Q."/>
            <person name="Paulsen I."/>
            <person name="Zhang H."/>
            <person name="Bastida-Corcuera F.D."/>
            <person name="Simoes-Barbosa A."/>
            <person name="Brown M.T."/>
            <person name="Hayes R.D."/>
            <person name="Mukherjee M."/>
            <person name="Okumura C.Y."/>
            <person name="Schneider R."/>
            <person name="Smith A.J."/>
            <person name="Vanacova S."/>
            <person name="Villalvazo M."/>
            <person name="Haas B.J."/>
            <person name="Pertea M."/>
            <person name="Feldblyum T.V."/>
            <person name="Utterback T.R."/>
            <person name="Shu C.L."/>
            <person name="Osoegawa K."/>
            <person name="de Jong P.J."/>
            <person name="Hrdy I."/>
            <person name="Horvathova L."/>
            <person name="Zubacova Z."/>
            <person name="Dolezal P."/>
            <person name="Malik S.B."/>
            <person name="Logsdon J.M. Jr."/>
            <person name="Henze K."/>
            <person name="Gupta A."/>
            <person name="Wang C.C."/>
            <person name="Dunne R.L."/>
            <person name="Upcroft J.A."/>
            <person name="Upcroft P."/>
            <person name="White O."/>
            <person name="Salzberg S.L."/>
            <person name="Tang P."/>
            <person name="Chiu C.-H."/>
            <person name="Lee Y.-S."/>
            <person name="Embley T.M."/>
            <person name="Coombs G.H."/>
            <person name="Mottram J.C."/>
            <person name="Tachezy J."/>
            <person name="Fraser-Liggett C.M."/>
            <person name="Johnson P.J."/>
        </authorList>
    </citation>
    <scope>NUCLEOTIDE SEQUENCE [LARGE SCALE GENOMIC DNA]</scope>
    <source>
        <strain evidence="2">G3</strain>
    </source>
</reference>
<accession>A2EY98</accession>
<feature type="compositionally biased region" description="Basic and acidic residues" evidence="1">
    <location>
        <begin position="63"/>
        <end position="96"/>
    </location>
</feature>